<feature type="region of interest" description="Disordered" evidence="1">
    <location>
        <begin position="63"/>
        <end position="103"/>
    </location>
</feature>
<keyword evidence="3" id="KW-1185">Reference proteome</keyword>
<dbReference type="PANTHER" id="PTHR36871">
    <property type="entry name" value="COILED-COIL DOMAIN-CONTAINING PROTEIN 190"/>
    <property type="match status" value="1"/>
</dbReference>
<evidence type="ECO:0000256" key="1">
    <source>
        <dbReference type="SAM" id="MobiDB-lite"/>
    </source>
</evidence>
<comment type="caution">
    <text evidence="2">The sequence shown here is derived from an EMBL/GenBank/DDBJ whole genome shotgun (WGS) entry which is preliminary data.</text>
</comment>
<evidence type="ECO:0000313" key="2">
    <source>
        <dbReference type="EMBL" id="DBA18232.1"/>
    </source>
</evidence>
<dbReference type="Proteomes" id="UP001181693">
    <property type="component" value="Unassembled WGS sequence"/>
</dbReference>
<sequence>MNRSRNLGNNVDRQWEAERRGAKRAEVRLNNGIQEIQEAQNYHISSMTKEQKRLQKDLIRIKQATVKKTTSPTGLKENHKTRSPLHNESKPKSSLEDEQVMASGSSMTLQMRINDFMDGVSSRKVKADSEVIQKNKAETSLSATSTTDPAVSAPSISSVDEDTNNKNNSMKDKSSELPTDSGDKTLSSVGKSVNEEMPIKPPALAPEYMRRRSSLFKDKPLFDEEIYAPDGVLRTQHTMPDFTESLEEAKHARYIRHKVKPESEKELSVEEIFQVKNNDANKS</sequence>
<organism evidence="2 3">
    <name type="scientific">Pyxicephalus adspersus</name>
    <name type="common">African bullfrog</name>
    <dbReference type="NCBI Taxonomy" id="30357"/>
    <lineage>
        <taxon>Eukaryota</taxon>
        <taxon>Metazoa</taxon>
        <taxon>Chordata</taxon>
        <taxon>Craniata</taxon>
        <taxon>Vertebrata</taxon>
        <taxon>Euteleostomi</taxon>
        <taxon>Amphibia</taxon>
        <taxon>Batrachia</taxon>
        <taxon>Anura</taxon>
        <taxon>Neobatrachia</taxon>
        <taxon>Ranoidea</taxon>
        <taxon>Pyxicephalidae</taxon>
        <taxon>Pyxicephalinae</taxon>
        <taxon>Pyxicephalus</taxon>
    </lineage>
</organism>
<dbReference type="AlphaFoldDB" id="A0AAV3A417"/>
<gene>
    <name evidence="2" type="ORF">GDO54_016505</name>
</gene>
<reference evidence="2" key="1">
    <citation type="thesis" date="2020" institute="ProQuest LLC" country="789 East Eisenhower Parkway, Ann Arbor, MI, USA">
        <title>Comparative Genomics and Chromosome Evolution.</title>
        <authorList>
            <person name="Mudd A.B."/>
        </authorList>
    </citation>
    <scope>NUCLEOTIDE SEQUENCE</scope>
    <source>
        <strain evidence="2">1538</strain>
        <tissue evidence="2">Blood</tissue>
    </source>
</reference>
<proteinExistence type="predicted"/>
<dbReference type="EMBL" id="DYDO01000009">
    <property type="protein sequence ID" value="DBA18232.1"/>
    <property type="molecule type" value="Genomic_DNA"/>
</dbReference>
<feature type="compositionally biased region" description="Basic and acidic residues" evidence="1">
    <location>
        <begin position="76"/>
        <end position="95"/>
    </location>
</feature>
<feature type="compositionally biased region" description="Polar residues" evidence="1">
    <location>
        <begin position="1"/>
        <end position="12"/>
    </location>
</feature>
<evidence type="ECO:0000313" key="3">
    <source>
        <dbReference type="Proteomes" id="UP001181693"/>
    </source>
</evidence>
<feature type="region of interest" description="Disordered" evidence="1">
    <location>
        <begin position="1"/>
        <end position="21"/>
    </location>
</feature>
<name>A0AAV3A417_PYXAD</name>
<dbReference type="InterPro" id="IPR031525">
    <property type="entry name" value="CC190"/>
</dbReference>
<protein>
    <submittedName>
        <fullName evidence="2">Uncharacterized protein</fullName>
    </submittedName>
</protein>
<accession>A0AAV3A417</accession>
<feature type="compositionally biased region" description="Polar residues" evidence="1">
    <location>
        <begin position="139"/>
        <end position="158"/>
    </location>
</feature>
<dbReference type="Pfam" id="PF15768">
    <property type="entry name" value="CC190"/>
    <property type="match status" value="1"/>
</dbReference>
<dbReference type="PANTHER" id="PTHR36871:SF1">
    <property type="entry name" value="COILED-COIL DOMAIN-CONTAINING PROTEIN 190"/>
    <property type="match status" value="1"/>
</dbReference>
<feature type="region of interest" description="Disordered" evidence="1">
    <location>
        <begin position="139"/>
        <end position="205"/>
    </location>
</feature>